<dbReference type="PATRIC" id="fig|46224.3.peg.1107"/>
<protein>
    <submittedName>
        <fullName evidence="3">AbgT family transporter</fullName>
    </submittedName>
</protein>
<accession>A0A150KKW8</accession>
<gene>
    <name evidence="2" type="ORF">B4102_3962</name>
    <name evidence="3" type="ORF">JGZ69_19555</name>
</gene>
<evidence type="ECO:0000256" key="1">
    <source>
        <dbReference type="SAM" id="Phobius"/>
    </source>
</evidence>
<keyword evidence="4" id="KW-1185">Reference proteome</keyword>
<dbReference type="PANTHER" id="PTHR30282">
    <property type="entry name" value="P-AMINOBENZOYL GLUTAMATE TRANSPORTER"/>
    <property type="match status" value="1"/>
</dbReference>
<dbReference type="Proteomes" id="UP000075666">
    <property type="component" value="Unassembled WGS sequence"/>
</dbReference>
<dbReference type="PANTHER" id="PTHR30282:SF0">
    <property type="entry name" value="P-AMINOBENZOYL-GLUTAMATE TRANSPORT PROTEIN"/>
    <property type="match status" value="1"/>
</dbReference>
<keyword evidence="1" id="KW-0472">Membrane</keyword>
<feature type="transmembrane region" description="Helical" evidence="1">
    <location>
        <begin position="336"/>
        <end position="355"/>
    </location>
</feature>
<dbReference type="KEGG" id="hspo:JGZ69_19555"/>
<reference evidence="3 5" key="2">
    <citation type="submission" date="2020-12" db="EMBL/GenBank/DDBJ databases">
        <title>Taxonomic evaluation of the Bacillus sporothermodurans group of bacteria based on whole genome sequences.</title>
        <authorList>
            <person name="Fiedler G."/>
            <person name="Herbstmann A.-D."/>
            <person name="Doll E."/>
            <person name="Wenning M."/>
            <person name="Brinks E."/>
            <person name="Kabisch J."/>
            <person name="Breitenwieser F."/>
            <person name="Lappann M."/>
            <person name="Boehnlein C."/>
            <person name="Franz C."/>
        </authorList>
    </citation>
    <scope>NUCLEOTIDE SEQUENCE [LARGE SCALE GENOMIC DNA]</scope>
    <source>
        <strain evidence="3 5">DSM 10599</strain>
    </source>
</reference>
<dbReference type="RefSeq" id="WP_066235654.1">
    <property type="nucleotide sequence ID" value="NZ_CP066701.1"/>
</dbReference>
<dbReference type="GO" id="GO:1902604">
    <property type="term" value="P:p-aminobenzoyl-glutamate transmembrane transport"/>
    <property type="evidence" value="ECO:0007669"/>
    <property type="project" value="InterPro"/>
</dbReference>
<dbReference type="EMBL" id="CP066701">
    <property type="protein sequence ID" value="QQX24900.1"/>
    <property type="molecule type" value="Genomic_DNA"/>
</dbReference>
<evidence type="ECO:0000313" key="3">
    <source>
        <dbReference type="EMBL" id="QQX24900.1"/>
    </source>
</evidence>
<dbReference type="AlphaFoldDB" id="A0A150KKW8"/>
<feature type="transmembrane region" description="Helical" evidence="1">
    <location>
        <begin position="78"/>
        <end position="97"/>
    </location>
</feature>
<dbReference type="EMBL" id="LQYN01000129">
    <property type="protein sequence ID" value="KYC89955.1"/>
    <property type="molecule type" value="Genomic_DNA"/>
</dbReference>
<dbReference type="Pfam" id="PF03806">
    <property type="entry name" value="ABG_transport"/>
    <property type="match status" value="1"/>
</dbReference>
<feature type="transmembrane region" description="Helical" evidence="1">
    <location>
        <begin position="408"/>
        <end position="427"/>
    </location>
</feature>
<organism evidence="2 4">
    <name type="scientific">Heyndrickxia sporothermodurans</name>
    <dbReference type="NCBI Taxonomy" id="46224"/>
    <lineage>
        <taxon>Bacteria</taxon>
        <taxon>Bacillati</taxon>
        <taxon>Bacillota</taxon>
        <taxon>Bacilli</taxon>
        <taxon>Bacillales</taxon>
        <taxon>Bacillaceae</taxon>
        <taxon>Heyndrickxia</taxon>
    </lineage>
</organism>
<feature type="transmembrane region" description="Helical" evidence="1">
    <location>
        <begin position="21"/>
        <end position="45"/>
    </location>
</feature>
<name>A0A150KKW8_9BACI</name>
<dbReference type="OrthoDB" id="3314392at2"/>
<sequence>MTKKSYRFFDSIEKVGNKIPNPFLLFVYLTAILVVVTAIISWLGLTVHDPSSGEVVRVKNLLSAESLQWFLPNVIKNFSGFLPLGYILALILAFGLAEQTGLLEVLIRKMTTGISGKYASYVVVFIAFFSHVSSDAAIVIMPPLGAIIFMAVGRHPIAGLLATIAGVASGFTANMLIVTTDVLLSGISSQISTTIDKAVSVSVLDNWFFMATSVILLTIVISIITDKFVEPRLGTFKGKVETKLEKITPQQNKALKATGIAALIYVVIIACMVIPRSGILRDPEHGTVLPSPFMSGIVGLIMGLFFVVSITYGCVAGVIKKQNDIPELMVKPMKGMAGFIVLVFPLSQFVALFSYSDMGKFIALSIVSALNKMGVSGLPVIIGLLFISALMSLFIASGSAIWSMLAPVFIPLFMMLGYHPAFAQVVFRVADSSVIPLSPVSPFVPLFLGFLQKYRPEAKLGTYYSLILPYPIIILIVWILFLVVWYLLGLPIGPGIYPLMK</sequence>
<reference evidence="2 4" key="1">
    <citation type="submission" date="2016-01" db="EMBL/GenBank/DDBJ databases">
        <title>Genome Sequences of Twelve Sporeforming Bacillus Species Isolated from Foods.</title>
        <authorList>
            <person name="Berendsen E.M."/>
            <person name="Wells-Bennik M.H."/>
            <person name="Krawcyk A.O."/>
            <person name="De Jong A."/>
            <person name="Holsappel S."/>
            <person name="Eijlander R.T."/>
            <person name="Kuipers O.P."/>
        </authorList>
    </citation>
    <scope>NUCLEOTIDE SEQUENCE [LARGE SCALE GENOMIC DNA]</scope>
    <source>
        <strain evidence="2 4">B4102</strain>
    </source>
</reference>
<feature type="transmembrane region" description="Helical" evidence="1">
    <location>
        <begin position="118"/>
        <end position="140"/>
    </location>
</feature>
<feature type="transmembrane region" description="Helical" evidence="1">
    <location>
        <begin position="146"/>
        <end position="168"/>
    </location>
</feature>
<dbReference type="STRING" id="46224.B4102_3962"/>
<feature type="transmembrane region" description="Helical" evidence="1">
    <location>
        <begin position="254"/>
        <end position="275"/>
    </location>
</feature>
<proteinExistence type="predicted"/>
<dbReference type="GO" id="GO:0015558">
    <property type="term" value="F:secondary active p-aminobenzoyl-glutamate transmembrane transporter activity"/>
    <property type="evidence" value="ECO:0007669"/>
    <property type="project" value="InterPro"/>
</dbReference>
<keyword evidence="1" id="KW-0812">Transmembrane</keyword>
<feature type="transmembrane region" description="Helical" evidence="1">
    <location>
        <begin position="295"/>
        <end position="315"/>
    </location>
</feature>
<feature type="transmembrane region" description="Helical" evidence="1">
    <location>
        <begin position="463"/>
        <end position="488"/>
    </location>
</feature>
<dbReference type="Proteomes" id="UP000595512">
    <property type="component" value="Chromosome"/>
</dbReference>
<feature type="transmembrane region" description="Helical" evidence="1">
    <location>
        <begin position="375"/>
        <end position="396"/>
    </location>
</feature>
<feature type="transmembrane region" description="Helical" evidence="1">
    <location>
        <begin position="207"/>
        <end position="229"/>
    </location>
</feature>
<evidence type="ECO:0000313" key="5">
    <source>
        <dbReference type="Proteomes" id="UP000595512"/>
    </source>
</evidence>
<dbReference type="InterPro" id="IPR004697">
    <property type="entry name" value="AbgT"/>
</dbReference>
<feature type="transmembrane region" description="Helical" evidence="1">
    <location>
        <begin position="433"/>
        <end position="451"/>
    </location>
</feature>
<keyword evidence="1" id="KW-1133">Transmembrane helix</keyword>
<evidence type="ECO:0000313" key="4">
    <source>
        <dbReference type="Proteomes" id="UP000075666"/>
    </source>
</evidence>
<evidence type="ECO:0000313" key="2">
    <source>
        <dbReference type="EMBL" id="KYC89955.1"/>
    </source>
</evidence>